<dbReference type="PANTHER" id="PTHR30474">
    <property type="entry name" value="CELL CYCLE PROTEIN"/>
    <property type="match status" value="1"/>
</dbReference>
<dbReference type="InterPro" id="IPR001182">
    <property type="entry name" value="FtsW/RodA"/>
</dbReference>
<gene>
    <name evidence="7" type="ORF">LKD36_07900</name>
</gene>
<organism evidence="7 8">
    <name type="scientific">Hominiventricola filiformis</name>
    <dbReference type="NCBI Taxonomy" id="2885352"/>
    <lineage>
        <taxon>Bacteria</taxon>
        <taxon>Bacillati</taxon>
        <taxon>Bacillota</taxon>
        <taxon>Clostridia</taxon>
        <taxon>Lachnospirales</taxon>
        <taxon>Lachnospiraceae</taxon>
        <taxon>Hominiventricola</taxon>
    </lineage>
</organism>
<keyword evidence="4 6" id="KW-1133">Transmembrane helix</keyword>
<keyword evidence="5 6" id="KW-0472">Membrane</keyword>
<dbReference type="GO" id="GO:0051301">
    <property type="term" value="P:cell division"/>
    <property type="evidence" value="ECO:0007669"/>
    <property type="project" value="InterPro"/>
</dbReference>
<evidence type="ECO:0000313" key="8">
    <source>
        <dbReference type="Proteomes" id="UP001198220"/>
    </source>
</evidence>
<evidence type="ECO:0000256" key="1">
    <source>
        <dbReference type="ARBA" id="ARBA00004141"/>
    </source>
</evidence>
<reference evidence="7 8" key="1">
    <citation type="submission" date="2021-10" db="EMBL/GenBank/DDBJ databases">
        <title>Anaerobic single-cell dispensing facilitates the cultivation of human gut bacteria.</title>
        <authorList>
            <person name="Afrizal A."/>
        </authorList>
    </citation>
    <scope>NUCLEOTIDE SEQUENCE [LARGE SCALE GENOMIC DNA]</scope>
    <source>
        <strain evidence="7 8">CLA-AA-H276</strain>
    </source>
</reference>
<dbReference type="Pfam" id="PF01098">
    <property type="entry name" value="FTSW_RODA_SPOVE"/>
    <property type="match status" value="1"/>
</dbReference>
<evidence type="ECO:0000256" key="6">
    <source>
        <dbReference type="SAM" id="Phobius"/>
    </source>
</evidence>
<dbReference type="GO" id="GO:0005886">
    <property type="term" value="C:plasma membrane"/>
    <property type="evidence" value="ECO:0007669"/>
    <property type="project" value="TreeGrafter"/>
</dbReference>
<feature type="transmembrane region" description="Helical" evidence="6">
    <location>
        <begin position="342"/>
        <end position="362"/>
    </location>
</feature>
<evidence type="ECO:0000256" key="5">
    <source>
        <dbReference type="ARBA" id="ARBA00023136"/>
    </source>
</evidence>
<dbReference type="RefSeq" id="WP_308459262.1">
    <property type="nucleotide sequence ID" value="NZ_JAJEPS010000006.1"/>
</dbReference>
<comment type="caution">
    <text evidence="7">The sequence shown here is derived from an EMBL/GenBank/DDBJ whole genome shotgun (WGS) entry which is preliminary data.</text>
</comment>
<feature type="transmembrane region" description="Helical" evidence="6">
    <location>
        <begin position="306"/>
        <end position="330"/>
    </location>
</feature>
<name>A0AAE3A628_9FIRM</name>
<comment type="subcellular location">
    <subcellularLocation>
        <location evidence="1">Membrane</location>
        <topology evidence="1">Multi-pass membrane protein</topology>
    </subcellularLocation>
</comment>
<keyword evidence="3" id="KW-0133">Cell shape</keyword>
<feature type="transmembrane region" description="Helical" evidence="6">
    <location>
        <begin position="61"/>
        <end position="80"/>
    </location>
</feature>
<feature type="transmembrane region" description="Helical" evidence="6">
    <location>
        <begin position="100"/>
        <end position="119"/>
    </location>
</feature>
<feature type="transmembrane region" description="Helical" evidence="6">
    <location>
        <begin position="131"/>
        <end position="148"/>
    </location>
</feature>
<feature type="transmembrane region" description="Helical" evidence="6">
    <location>
        <begin position="178"/>
        <end position="195"/>
    </location>
</feature>
<evidence type="ECO:0000256" key="4">
    <source>
        <dbReference type="ARBA" id="ARBA00022989"/>
    </source>
</evidence>
<evidence type="ECO:0000313" key="7">
    <source>
        <dbReference type="EMBL" id="MCC2126099.1"/>
    </source>
</evidence>
<proteinExistence type="predicted"/>
<keyword evidence="2 6" id="KW-0812">Transmembrane</keyword>
<dbReference type="AlphaFoldDB" id="A0AAE3A628"/>
<accession>A0AAE3A628</accession>
<keyword evidence="8" id="KW-1185">Reference proteome</keyword>
<dbReference type="GO" id="GO:0008360">
    <property type="term" value="P:regulation of cell shape"/>
    <property type="evidence" value="ECO:0007669"/>
    <property type="project" value="UniProtKB-KW"/>
</dbReference>
<dbReference type="EMBL" id="JAJEPS010000006">
    <property type="protein sequence ID" value="MCC2126099.1"/>
    <property type="molecule type" value="Genomic_DNA"/>
</dbReference>
<dbReference type="GO" id="GO:0032153">
    <property type="term" value="C:cell division site"/>
    <property type="evidence" value="ECO:0007669"/>
    <property type="project" value="TreeGrafter"/>
</dbReference>
<protein>
    <submittedName>
        <fullName evidence="7">Rod shape-determining protein RodA</fullName>
    </submittedName>
</protein>
<evidence type="ECO:0000256" key="3">
    <source>
        <dbReference type="ARBA" id="ARBA00022960"/>
    </source>
</evidence>
<feature type="transmembrane region" description="Helical" evidence="6">
    <location>
        <begin position="154"/>
        <end position="171"/>
    </location>
</feature>
<dbReference type="Proteomes" id="UP001198220">
    <property type="component" value="Unassembled WGS sequence"/>
</dbReference>
<evidence type="ECO:0000256" key="2">
    <source>
        <dbReference type="ARBA" id="ARBA00022692"/>
    </source>
</evidence>
<sequence>MFRQYKLRDFRLRLVMLVYAISILSVFVVGSAAEEYQNQQIMGIVIGSAAMLVLTFMDYRILLNFAWVIYTGNLVLLLLVDLIGQESNGAKRWLKLGFLRFQPSELTKLALIVFFAYFFTKYREKLNSFRVILASLILLGIPLALILSQPHLSATITIMFIFCVLIFAAGLSYKIIGSIFAVMIPSAIIFINLIMQEGQEILNPYQLKRIMAWLDPAKYADNAYQQQNSIIAIGSGQLYGKGLYNTDISSVKNGNFIVEPQTDFIFAVTGEELGFIGCAAVIILLALIVLECLWIGSKARDYEGMLICCGFGGLIAFQTFANVCVATGLMPNTGVPLPFVSYGLTSLVMLYMGIGIVLNIGLQPKKY</sequence>
<dbReference type="GO" id="GO:0015648">
    <property type="term" value="F:lipid-linked peptidoglycan transporter activity"/>
    <property type="evidence" value="ECO:0007669"/>
    <property type="project" value="TreeGrafter"/>
</dbReference>
<feature type="transmembrane region" description="Helical" evidence="6">
    <location>
        <begin position="39"/>
        <end position="56"/>
    </location>
</feature>
<feature type="transmembrane region" description="Helical" evidence="6">
    <location>
        <begin position="12"/>
        <end position="33"/>
    </location>
</feature>
<feature type="transmembrane region" description="Helical" evidence="6">
    <location>
        <begin position="273"/>
        <end position="294"/>
    </location>
</feature>